<protein>
    <recommendedName>
        <fullName evidence="3">RRM domain-containing protein</fullName>
    </recommendedName>
</protein>
<sequence length="482" mass="54317">MARAVIHSLTASPNLQISMNSEMDRKATALECQITADTKPWVVASDNVNANEINDTGTDVYDPHHSRTLFVRFPRGIKDKLEVKRLHPGIEAVRFKPRIKRWCHIRFSSEELAKSALKELNQKEVKGGKLIIKETKKYKLNTCENESKKTPQLYQLYVKNLPENVTESEITSAFPGCMHVHMFTPKKKGSLGAIIGFKTLDKMEAIISSTKVHKVRDKDVSVSYAPAHSQLKQEQQEVNNHTEISKDVSRNCILTTVSSPEIKINSVRKQKTVLTSECPGKMVDTRLPQFKNEGNDRDSDDSGEDGGCNEDTEMDTQDCTGCNGEGTDSAGSDDDSDDLSQYKPIKLEGKDTKNSDDFSEDNINEIKFEVTETSEDDGDDFSQYRAIKLEDKRGKDDDFLQYKAIKLEDEVTDPTDEEDGDLLQYKAIELEGNVTKTSSVGDDDEDDDFSQYKAIELEDDISKTDDDFSQYKPIELEDEVTE</sequence>
<dbReference type="InterPro" id="IPR012677">
    <property type="entry name" value="Nucleotide-bd_a/b_plait_sf"/>
</dbReference>
<evidence type="ECO:0000313" key="5">
    <source>
        <dbReference type="Proteomes" id="UP000235965"/>
    </source>
</evidence>
<dbReference type="STRING" id="105785.A0A2J7QAX2"/>
<feature type="compositionally biased region" description="Basic and acidic residues" evidence="2">
    <location>
        <begin position="345"/>
        <end position="356"/>
    </location>
</feature>
<dbReference type="GO" id="GO:0003723">
    <property type="term" value="F:RNA binding"/>
    <property type="evidence" value="ECO:0007669"/>
    <property type="project" value="UniProtKB-KW"/>
</dbReference>
<feature type="compositionally biased region" description="Acidic residues" evidence="2">
    <location>
        <begin position="298"/>
        <end position="316"/>
    </location>
</feature>
<gene>
    <name evidence="4" type="ORF">B7P43_G14802</name>
</gene>
<dbReference type="Proteomes" id="UP000235965">
    <property type="component" value="Unassembled WGS sequence"/>
</dbReference>
<comment type="caution">
    <text evidence="4">The sequence shown here is derived from an EMBL/GenBank/DDBJ whole genome shotgun (WGS) entry which is preliminary data.</text>
</comment>
<dbReference type="EMBL" id="NEVH01016313">
    <property type="protein sequence ID" value="PNF25724.1"/>
    <property type="molecule type" value="Genomic_DNA"/>
</dbReference>
<dbReference type="OrthoDB" id="6361271at2759"/>
<evidence type="ECO:0000313" key="4">
    <source>
        <dbReference type="EMBL" id="PNF25725.1"/>
    </source>
</evidence>
<keyword evidence="5" id="KW-1185">Reference proteome</keyword>
<dbReference type="SUPFAM" id="SSF54928">
    <property type="entry name" value="RNA-binding domain, RBD"/>
    <property type="match status" value="1"/>
</dbReference>
<feature type="domain" description="RRM" evidence="3">
    <location>
        <begin position="68"/>
        <end position="133"/>
    </location>
</feature>
<evidence type="ECO:0000256" key="1">
    <source>
        <dbReference type="ARBA" id="ARBA00022884"/>
    </source>
</evidence>
<dbReference type="AlphaFoldDB" id="A0A2J7QAX2"/>
<reference evidence="4 5" key="1">
    <citation type="submission" date="2017-12" db="EMBL/GenBank/DDBJ databases">
        <title>Hemimetabolous genomes reveal molecular basis of termite eusociality.</title>
        <authorList>
            <person name="Harrison M.C."/>
            <person name="Jongepier E."/>
            <person name="Robertson H.M."/>
            <person name="Arning N."/>
            <person name="Bitard-Feildel T."/>
            <person name="Chao H."/>
            <person name="Childers C.P."/>
            <person name="Dinh H."/>
            <person name="Doddapaneni H."/>
            <person name="Dugan S."/>
            <person name="Gowin J."/>
            <person name="Greiner C."/>
            <person name="Han Y."/>
            <person name="Hu H."/>
            <person name="Hughes D.S.T."/>
            <person name="Huylmans A.-K."/>
            <person name="Kemena C."/>
            <person name="Kremer L.P.M."/>
            <person name="Lee S.L."/>
            <person name="Lopez-Ezquerra A."/>
            <person name="Mallet L."/>
            <person name="Monroy-Kuhn J.M."/>
            <person name="Moser A."/>
            <person name="Murali S.C."/>
            <person name="Muzny D.M."/>
            <person name="Otani S."/>
            <person name="Piulachs M.-D."/>
            <person name="Poelchau M."/>
            <person name="Qu J."/>
            <person name="Schaub F."/>
            <person name="Wada-Katsumata A."/>
            <person name="Worley K.C."/>
            <person name="Xie Q."/>
            <person name="Ylla G."/>
            <person name="Poulsen M."/>
            <person name="Gibbs R.A."/>
            <person name="Schal C."/>
            <person name="Richards S."/>
            <person name="Belles X."/>
            <person name="Korb J."/>
            <person name="Bornberg-Bauer E."/>
        </authorList>
    </citation>
    <scope>NUCLEOTIDE SEQUENCE [LARGE SCALE GENOMIC DNA]</scope>
    <source>
        <tissue evidence="4">Whole body</tissue>
    </source>
</reference>
<dbReference type="InterPro" id="IPR035979">
    <property type="entry name" value="RBD_domain_sf"/>
</dbReference>
<dbReference type="InParanoid" id="A0A2J7QAX2"/>
<organism evidence="4 5">
    <name type="scientific">Cryptotermes secundus</name>
    <dbReference type="NCBI Taxonomy" id="105785"/>
    <lineage>
        <taxon>Eukaryota</taxon>
        <taxon>Metazoa</taxon>
        <taxon>Ecdysozoa</taxon>
        <taxon>Arthropoda</taxon>
        <taxon>Hexapoda</taxon>
        <taxon>Insecta</taxon>
        <taxon>Pterygota</taxon>
        <taxon>Neoptera</taxon>
        <taxon>Polyneoptera</taxon>
        <taxon>Dictyoptera</taxon>
        <taxon>Blattodea</taxon>
        <taxon>Blattoidea</taxon>
        <taxon>Termitoidae</taxon>
        <taxon>Kalotermitidae</taxon>
        <taxon>Cryptotermitinae</taxon>
        <taxon>Cryptotermes</taxon>
    </lineage>
</organism>
<feature type="domain" description="RRM" evidence="3">
    <location>
        <begin position="155"/>
        <end position="223"/>
    </location>
</feature>
<evidence type="ECO:0000259" key="3">
    <source>
        <dbReference type="SMART" id="SM00360"/>
    </source>
</evidence>
<proteinExistence type="predicted"/>
<name>A0A2J7QAX2_9NEOP</name>
<dbReference type="InterPro" id="IPR000504">
    <property type="entry name" value="RRM_dom"/>
</dbReference>
<dbReference type="Gene3D" id="3.30.70.330">
    <property type="match status" value="1"/>
</dbReference>
<dbReference type="SMART" id="SM00360">
    <property type="entry name" value="RRM"/>
    <property type="match status" value="2"/>
</dbReference>
<feature type="region of interest" description="Disordered" evidence="2">
    <location>
        <begin position="278"/>
        <end position="361"/>
    </location>
</feature>
<evidence type="ECO:0000256" key="2">
    <source>
        <dbReference type="SAM" id="MobiDB-lite"/>
    </source>
</evidence>
<accession>A0A2J7QAX2</accession>
<keyword evidence="1" id="KW-0694">RNA-binding</keyword>
<dbReference type="EMBL" id="NEVH01016313">
    <property type="protein sequence ID" value="PNF25725.1"/>
    <property type="molecule type" value="Genomic_DNA"/>
</dbReference>
<feature type="region of interest" description="Disordered" evidence="2">
    <location>
        <begin position="463"/>
        <end position="482"/>
    </location>
</feature>